<dbReference type="PROSITE" id="PS51078">
    <property type="entry name" value="ICLR_ED"/>
    <property type="match status" value="1"/>
</dbReference>
<dbReference type="CDD" id="cd00090">
    <property type="entry name" value="HTH_ARSR"/>
    <property type="match status" value="1"/>
</dbReference>
<dbReference type="SMART" id="SM00346">
    <property type="entry name" value="HTH_ICLR"/>
    <property type="match status" value="1"/>
</dbReference>
<dbReference type="InterPro" id="IPR014757">
    <property type="entry name" value="Tscrpt_reg_IclR_C"/>
</dbReference>
<evidence type="ECO:0000256" key="2">
    <source>
        <dbReference type="ARBA" id="ARBA00023125"/>
    </source>
</evidence>
<dbReference type="KEGG" id="vpy:HZI73_10310"/>
<organism evidence="8 9">
    <name type="scientific">Vallitalea pronyensis</name>
    <dbReference type="NCBI Taxonomy" id="1348613"/>
    <lineage>
        <taxon>Bacteria</taxon>
        <taxon>Bacillati</taxon>
        <taxon>Bacillota</taxon>
        <taxon>Clostridia</taxon>
        <taxon>Lachnospirales</taxon>
        <taxon>Vallitaleaceae</taxon>
        <taxon>Vallitalea</taxon>
    </lineage>
</organism>
<dbReference type="Gene3D" id="1.10.10.10">
    <property type="entry name" value="Winged helix-like DNA-binding domain superfamily/Winged helix DNA-binding domain"/>
    <property type="match status" value="1"/>
</dbReference>
<dbReference type="InterPro" id="IPR005471">
    <property type="entry name" value="Tscrpt_reg_IclR_N"/>
</dbReference>
<dbReference type="FunFam" id="1.10.10.10:FF:000056">
    <property type="entry name" value="IclR family transcriptional regulator"/>
    <property type="match status" value="1"/>
</dbReference>
<gene>
    <name evidence="8" type="ORF">HZI73_10310</name>
</gene>
<dbReference type="InterPro" id="IPR029016">
    <property type="entry name" value="GAF-like_dom_sf"/>
</dbReference>
<evidence type="ECO:0000313" key="8">
    <source>
        <dbReference type="EMBL" id="QUI22666.1"/>
    </source>
</evidence>
<dbReference type="SUPFAM" id="SSF46785">
    <property type="entry name" value="Winged helix' DNA-binding domain"/>
    <property type="match status" value="1"/>
</dbReference>
<dbReference type="Pfam" id="PF09339">
    <property type="entry name" value="HTH_IclR"/>
    <property type="match status" value="1"/>
</dbReference>
<evidence type="ECO:0000256" key="4">
    <source>
        <dbReference type="ARBA" id="ARBA00058938"/>
    </source>
</evidence>
<keyword evidence="3" id="KW-0804">Transcription</keyword>
<dbReference type="Gene3D" id="3.30.450.40">
    <property type="match status" value="1"/>
</dbReference>
<dbReference type="PANTHER" id="PTHR30136:SF24">
    <property type="entry name" value="HTH-TYPE TRANSCRIPTIONAL REPRESSOR ALLR"/>
    <property type="match status" value="1"/>
</dbReference>
<dbReference type="GO" id="GO:0003677">
    <property type="term" value="F:DNA binding"/>
    <property type="evidence" value="ECO:0007669"/>
    <property type="project" value="UniProtKB-KW"/>
</dbReference>
<dbReference type="PANTHER" id="PTHR30136">
    <property type="entry name" value="HELIX-TURN-HELIX TRANSCRIPTIONAL REGULATOR, ICLR FAMILY"/>
    <property type="match status" value="1"/>
</dbReference>
<accession>A0A8J8MJN0</accession>
<reference evidence="8" key="1">
    <citation type="submission" date="2020-07" db="EMBL/GenBank/DDBJ databases">
        <title>Vallitalea pronyensis genome.</title>
        <authorList>
            <person name="Postec A."/>
        </authorList>
    </citation>
    <scope>NUCLEOTIDE SEQUENCE</scope>
    <source>
        <strain evidence="8">FatNI3</strain>
    </source>
</reference>
<dbReference type="PROSITE" id="PS51077">
    <property type="entry name" value="HTH_ICLR"/>
    <property type="match status" value="1"/>
</dbReference>
<sequence>MSKSTLQTVERAFHILEILSEEANGLTATEIEKKLQLNKSTVHRLLMTLLSKGFIEKRENTNAYIIGLKMVELSSIRLNNIELKTEAVPYLRELSYKLNQPVQLATYRDGDAVFIEKIEPINSIRVYSQIGKRIPAYCCSVGKAMLVQWSDDTIREMLQDTSWIAYTPTTLQNIDSLIKEVNEARQTGFAIDNEEHEEGIFCIAAPIYDYRGDIIAAISTAGTNKEFLVDHDAPIIREVKDTAAHISARMGYHLQN</sequence>
<dbReference type="EMBL" id="CP058649">
    <property type="protein sequence ID" value="QUI22666.1"/>
    <property type="molecule type" value="Genomic_DNA"/>
</dbReference>
<feature type="domain" description="IclR-ED" evidence="7">
    <location>
        <begin position="69"/>
        <end position="252"/>
    </location>
</feature>
<protein>
    <recommendedName>
        <fullName evidence="5">Glycerol operon regulatory protein</fullName>
    </recommendedName>
</protein>
<keyword evidence="9" id="KW-1185">Reference proteome</keyword>
<dbReference type="InterPro" id="IPR036388">
    <property type="entry name" value="WH-like_DNA-bd_sf"/>
</dbReference>
<evidence type="ECO:0000259" key="6">
    <source>
        <dbReference type="PROSITE" id="PS51077"/>
    </source>
</evidence>
<dbReference type="AlphaFoldDB" id="A0A8J8MJN0"/>
<dbReference type="SUPFAM" id="SSF55781">
    <property type="entry name" value="GAF domain-like"/>
    <property type="match status" value="1"/>
</dbReference>
<dbReference type="Proteomes" id="UP000683246">
    <property type="component" value="Chromosome"/>
</dbReference>
<keyword evidence="1" id="KW-0805">Transcription regulation</keyword>
<evidence type="ECO:0000256" key="3">
    <source>
        <dbReference type="ARBA" id="ARBA00023163"/>
    </source>
</evidence>
<dbReference type="RefSeq" id="WP_212698158.1">
    <property type="nucleotide sequence ID" value="NZ_CP058649.1"/>
</dbReference>
<evidence type="ECO:0000256" key="5">
    <source>
        <dbReference type="ARBA" id="ARBA00070406"/>
    </source>
</evidence>
<feature type="domain" description="HTH iclR-type" evidence="6">
    <location>
        <begin position="6"/>
        <end position="68"/>
    </location>
</feature>
<dbReference type="InterPro" id="IPR036390">
    <property type="entry name" value="WH_DNA-bd_sf"/>
</dbReference>
<dbReference type="InterPro" id="IPR050707">
    <property type="entry name" value="HTH_MetabolicPath_Reg"/>
</dbReference>
<evidence type="ECO:0000313" key="9">
    <source>
        <dbReference type="Proteomes" id="UP000683246"/>
    </source>
</evidence>
<dbReference type="Pfam" id="PF01614">
    <property type="entry name" value="IclR_C"/>
    <property type="match status" value="1"/>
</dbReference>
<evidence type="ECO:0000256" key="1">
    <source>
        <dbReference type="ARBA" id="ARBA00023015"/>
    </source>
</evidence>
<dbReference type="GO" id="GO:0045892">
    <property type="term" value="P:negative regulation of DNA-templated transcription"/>
    <property type="evidence" value="ECO:0007669"/>
    <property type="project" value="TreeGrafter"/>
</dbReference>
<name>A0A8J8MJN0_9FIRM</name>
<proteinExistence type="predicted"/>
<dbReference type="InterPro" id="IPR011991">
    <property type="entry name" value="ArsR-like_HTH"/>
</dbReference>
<evidence type="ECO:0000259" key="7">
    <source>
        <dbReference type="PROSITE" id="PS51078"/>
    </source>
</evidence>
<dbReference type="GO" id="GO:0003700">
    <property type="term" value="F:DNA-binding transcription factor activity"/>
    <property type="evidence" value="ECO:0007669"/>
    <property type="project" value="TreeGrafter"/>
</dbReference>
<comment type="function">
    <text evidence="4">May be an activator protein for the gylABX operon.</text>
</comment>
<keyword evidence="2" id="KW-0238">DNA-binding</keyword>